<dbReference type="OrthoDB" id="3637956at2"/>
<dbReference type="AlphaFoldDB" id="A0A427TCD5"/>
<dbReference type="RefSeq" id="WP_125309397.1">
    <property type="nucleotide sequence ID" value="NZ_RSEC01000036.1"/>
</dbReference>
<comment type="caution">
    <text evidence="1">The sequence shown here is derived from an EMBL/GenBank/DDBJ whole genome shotgun (WGS) entry which is preliminary data.</text>
</comment>
<gene>
    <name evidence="1" type="ORF">EIY87_18065</name>
</gene>
<dbReference type="EMBL" id="RSEC01000036">
    <property type="protein sequence ID" value="RSD20116.1"/>
    <property type="molecule type" value="Genomic_DNA"/>
</dbReference>
<name>A0A427TCD5_9PSEU</name>
<dbReference type="Proteomes" id="UP000267081">
    <property type="component" value="Unassembled WGS sequence"/>
</dbReference>
<accession>A0A427TCD5</accession>
<organism evidence="1 2">
    <name type="scientific">Amycolatopsis eburnea</name>
    <dbReference type="NCBI Taxonomy" id="2267691"/>
    <lineage>
        <taxon>Bacteria</taxon>
        <taxon>Bacillati</taxon>
        <taxon>Actinomycetota</taxon>
        <taxon>Actinomycetes</taxon>
        <taxon>Pseudonocardiales</taxon>
        <taxon>Pseudonocardiaceae</taxon>
        <taxon>Amycolatopsis</taxon>
    </lineage>
</organism>
<evidence type="ECO:0000313" key="2">
    <source>
        <dbReference type="Proteomes" id="UP000267081"/>
    </source>
</evidence>
<protein>
    <submittedName>
        <fullName evidence="1">Uncharacterized protein</fullName>
    </submittedName>
</protein>
<sequence length="88" mass="9483">MVDTTAPAREAATFTYTPAELNRLISREISGRLHELGLSLMSNAAFLLANDTVPVAAKRDRARVYLDVAAQLRLLAAAELDGITEGAR</sequence>
<evidence type="ECO:0000313" key="1">
    <source>
        <dbReference type="EMBL" id="RSD20116.1"/>
    </source>
</evidence>
<keyword evidence="2" id="KW-1185">Reference proteome</keyword>
<reference evidence="1 2" key="1">
    <citation type="submission" date="2018-12" db="EMBL/GenBank/DDBJ databases">
        <title>Amycolatopsis eburnea sp. nov. actinomycete associate with arbuscular mycorrhiza fungal spore.</title>
        <authorList>
            <person name="Lumyong S."/>
            <person name="Chaiya L."/>
        </authorList>
    </citation>
    <scope>NUCLEOTIDE SEQUENCE [LARGE SCALE GENOMIC DNA]</scope>
    <source>
        <strain evidence="1 2">GLM-1</strain>
    </source>
</reference>
<proteinExistence type="predicted"/>